<proteinExistence type="predicted"/>
<comment type="caution">
    <text evidence="2">The sequence shown here is derived from an EMBL/GenBank/DDBJ whole genome shotgun (WGS) entry which is preliminary data.</text>
</comment>
<reference evidence="2 3" key="1">
    <citation type="submission" date="2020-07" db="EMBL/GenBank/DDBJ databases">
        <title>Sequencing the genomes of 1000 actinobacteria strains.</title>
        <authorList>
            <person name="Klenk H.-P."/>
        </authorList>
    </citation>
    <scope>NUCLEOTIDE SEQUENCE [LARGE SCALE GENOMIC DNA]</scope>
    <source>
        <strain evidence="2 3">DSM 103833</strain>
    </source>
</reference>
<sequence>MRTVRRALVMVLLSAVLLTPGAARAGEQATAVVTAADAWVDYGKVGRIRVTVAADGATPTGEVTASLGDRVLGSGDLEDGRAVIEIPARALPPHTTPYELTVSYGGDATVPSGTDTAALKVRRGRVFVWAIVTPRRLAVGEDRVTAVVEILNNDGVPRSGVVTLSAKGAGSRSAAIQGGRATLRLPPFRSTGEKKVVVRYGGSSLLRRARVVYAVVVVGSPRETWVPRVRRARSAIQGNRSALKRPFIS</sequence>
<dbReference type="Proteomes" id="UP000530424">
    <property type="component" value="Unassembled WGS sequence"/>
</dbReference>
<dbReference type="InterPro" id="IPR013783">
    <property type="entry name" value="Ig-like_fold"/>
</dbReference>
<feature type="signal peptide" evidence="1">
    <location>
        <begin position="1"/>
        <end position="25"/>
    </location>
</feature>
<keyword evidence="1" id="KW-0732">Signal</keyword>
<evidence type="ECO:0000313" key="3">
    <source>
        <dbReference type="Proteomes" id="UP000530424"/>
    </source>
</evidence>
<organism evidence="2 3">
    <name type="scientific">Nocardioides thalensis</name>
    <dbReference type="NCBI Taxonomy" id="1914755"/>
    <lineage>
        <taxon>Bacteria</taxon>
        <taxon>Bacillati</taxon>
        <taxon>Actinomycetota</taxon>
        <taxon>Actinomycetes</taxon>
        <taxon>Propionibacteriales</taxon>
        <taxon>Nocardioidaceae</taxon>
        <taxon>Nocardioides</taxon>
    </lineage>
</organism>
<dbReference type="GO" id="GO:0005975">
    <property type="term" value="P:carbohydrate metabolic process"/>
    <property type="evidence" value="ECO:0007669"/>
    <property type="project" value="UniProtKB-ARBA"/>
</dbReference>
<accession>A0A853BZJ8</accession>
<dbReference type="Gene3D" id="2.60.40.10">
    <property type="entry name" value="Immunoglobulins"/>
    <property type="match status" value="1"/>
</dbReference>
<protein>
    <recommendedName>
        <fullName evidence="4">Ig-like domain repeat protein</fullName>
    </recommendedName>
</protein>
<dbReference type="EMBL" id="JACCFP010000001">
    <property type="protein sequence ID" value="NYJ00317.1"/>
    <property type="molecule type" value="Genomic_DNA"/>
</dbReference>
<dbReference type="AlphaFoldDB" id="A0A853BZJ8"/>
<name>A0A853BZJ8_9ACTN</name>
<keyword evidence="3" id="KW-1185">Reference proteome</keyword>
<dbReference type="RefSeq" id="WP_179666928.1">
    <property type="nucleotide sequence ID" value="NZ_JACCFP010000001.1"/>
</dbReference>
<feature type="chain" id="PRO_5032647629" description="Ig-like domain repeat protein" evidence="1">
    <location>
        <begin position="26"/>
        <end position="249"/>
    </location>
</feature>
<evidence type="ECO:0000313" key="2">
    <source>
        <dbReference type="EMBL" id="NYJ00317.1"/>
    </source>
</evidence>
<gene>
    <name evidence="2" type="ORF">HNR19_001015</name>
</gene>
<evidence type="ECO:0008006" key="4">
    <source>
        <dbReference type="Google" id="ProtNLM"/>
    </source>
</evidence>
<evidence type="ECO:0000256" key="1">
    <source>
        <dbReference type="SAM" id="SignalP"/>
    </source>
</evidence>